<organism evidence="3 4">
    <name type="scientific">Actinoplanes regularis</name>
    <dbReference type="NCBI Taxonomy" id="52697"/>
    <lineage>
        <taxon>Bacteria</taxon>
        <taxon>Bacillati</taxon>
        <taxon>Actinomycetota</taxon>
        <taxon>Actinomycetes</taxon>
        <taxon>Micromonosporales</taxon>
        <taxon>Micromonosporaceae</taxon>
        <taxon>Actinoplanes</taxon>
    </lineage>
</organism>
<dbReference type="RefSeq" id="WP_089292059.1">
    <property type="nucleotide sequence ID" value="NZ_BOMU01000031.1"/>
</dbReference>
<dbReference type="PANTHER" id="PTHR33392">
    <property type="entry name" value="POLYISOPRENYL-TEICHOIC ACID--PEPTIDOGLYCAN TEICHOIC ACID TRANSFERASE TAGU"/>
    <property type="match status" value="1"/>
</dbReference>
<dbReference type="Proteomes" id="UP000198415">
    <property type="component" value="Unassembled WGS sequence"/>
</dbReference>
<gene>
    <name evidence="3" type="ORF">SAMN06264365_102219</name>
</gene>
<sequence length="385" mass="41409">MRTTSKRRRRTPRWALWTVVFGSVLLVAGGGGAIGLKATLAAATDEVGKGDLLGSAKPVEEKKNASLDGAKNLLLVGIDQRPDELNGEPLRSDSIILLHINKDHTSGYMISLPRDSYVSIPAFDNGAQSYGGGKSKINAAFAFGSRGLKGDKALEGGFKLLTMTVKELTGITPDAGAIIDFQGFRKVVTDLGRVCMYVDTTTTSIHLGKDKDGNTAKPFKINPDGTLRGKISGVTPNIYKKGNRCFNPSQALDFVRQRDLLEDNSLDYGRQRHQQQFFKAIINQALKDVKADPGKLPKLLSAFGKAMTVDAGGINLADWALAMRGMNPDTLVTIKTNEGKLNSQSVPGVGSVELLSDDSMDMLKAIKKDTVKTFLLTHPGFIATA</sequence>
<dbReference type="AlphaFoldDB" id="A0A238W6V4"/>
<evidence type="ECO:0000313" key="3">
    <source>
        <dbReference type="EMBL" id="SNR42272.1"/>
    </source>
</evidence>
<evidence type="ECO:0000256" key="1">
    <source>
        <dbReference type="ARBA" id="ARBA00006068"/>
    </source>
</evidence>
<dbReference type="Gene3D" id="3.40.630.190">
    <property type="entry name" value="LCP protein"/>
    <property type="match status" value="1"/>
</dbReference>
<keyword evidence="4" id="KW-1185">Reference proteome</keyword>
<dbReference type="OrthoDB" id="5171929at2"/>
<evidence type="ECO:0000313" key="4">
    <source>
        <dbReference type="Proteomes" id="UP000198415"/>
    </source>
</evidence>
<dbReference type="InterPro" id="IPR004474">
    <property type="entry name" value="LytR_CpsA_psr"/>
</dbReference>
<dbReference type="InterPro" id="IPR050922">
    <property type="entry name" value="LytR/CpsA/Psr_CW_biosynth"/>
</dbReference>
<reference evidence="3 4" key="1">
    <citation type="submission" date="2017-06" db="EMBL/GenBank/DDBJ databases">
        <authorList>
            <person name="Kim H.J."/>
            <person name="Triplett B.A."/>
        </authorList>
    </citation>
    <scope>NUCLEOTIDE SEQUENCE [LARGE SCALE GENOMIC DNA]</scope>
    <source>
        <strain evidence="3 4">DSM 43151</strain>
    </source>
</reference>
<evidence type="ECO:0000259" key="2">
    <source>
        <dbReference type="Pfam" id="PF03816"/>
    </source>
</evidence>
<dbReference type="EMBL" id="FZNR01000002">
    <property type="protein sequence ID" value="SNR42272.1"/>
    <property type="molecule type" value="Genomic_DNA"/>
</dbReference>
<dbReference type="Pfam" id="PF03816">
    <property type="entry name" value="LytR_cpsA_psr"/>
    <property type="match status" value="1"/>
</dbReference>
<accession>A0A238W6V4</accession>
<name>A0A238W6V4_9ACTN</name>
<feature type="domain" description="Cell envelope-related transcriptional attenuator" evidence="2">
    <location>
        <begin position="91"/>
        <end position="285"/>
    </location>
</feature>
<dbReference type="PANTHER" id="PTHR33392:SF6">
    <property type="entry name" value="POLYISOPRENYL-TEICHOIC ACID--PEPTIDOGLYCAN TEICHOIC ACID TRANSFERASE TAGU"/>
    <property type="match status" value="1"/>
</dbReference>
<comment type="similarity">
    <text evidence="1">Belongs to the LytR/CpsA/Psr (LCP) family.</text>
</comment>
<protein>
    <submittedName>
        <fullName evidence="3">Transcriptional attenuator, LytR family</fullName>
    </submittedName>
</protein>
<proteinExistence type="inferred from homology"/>